<dbReference type="PANTHER" id="PTHR40072">
    <property type="entry name" value="MOLYBDOPTERIN-GUANINE DINUCLEOTIDE BIOSYNTHESIS ADAPTER PROTEIN-RELATED"/>
    <property type="match status" value="1"/>
</dbReference>
<gene>
    <name evidence="3" type="primary">mobB</name>
    <name evidence="2" type="ORF">KQ656_04235</name>
    <name evidence="3" type="ORF">PYH69_11795</name>
</gene>
<feature type="domain" description="Molybdopterin-guanine dinucleotide biosynthesis protein B (MobB)" evidence="1">
    <location>
        <begin position="3"/>
        <end position="116"/>
    </location>
</feature>
<proteinExistence type="predicted"/>
<dbReference type="AlphaFoldDB" id="A0AAX3W2I7"/>
<reference evidence="2 4" key="1">
    <citation type="submission" date="2021-06" db="EMBL/GenBank/DDBJ databases">
        <title>Staphylococcus lentus K169 genome sequencing.</title>
        <authorList>
            <person name="Sundareshan S."/>
            <person name="Akhila D.S."/>
            <person name="Prachi D."/>
            <person name="Sivakumar R."/>
            <person name="Rajendhran J."/>
            <person name="Isloor S."/>
            <person name="Hegde N.R."/>
        </authorList>
    </citation>
    <scope>NUCLEOTIDE SEQUENCE [LARGE SCALE GENOMIC DNA]</scope>
    <source>
        <strain evidence="2 4">K169</strain>
    </source>
</reference>
<reference evidence="3" key="2">
    <citation type="journal article" date="2023" name="Antibiotics">
        <title>Prevalence and Molecular Characterization of Methicillin-Resistant Staphylococci (MRS) and Mammaliicocci (MRM) in Dromedary Camels from Algeria: First Detection of SCCmec-mecC Hybrid in Methicillin-Resistant Mammaliicoccus lentus.</title>
        <authorList>
            <person name="Belhout C."/>
            <person name="Boyen F."/>
            <person name="Vereecke N."/>
            <person name="Theuns S."/>
            <person name="Taibi N."/>
            <person name="Stegger M."/>
            <person name="de la Fe-Rodriguez P.Y."/>
            <person name="Bouayad L."/>
            <person name="Elgroud R."/>
            <person name="Butaye P."/>
        </authorList>
    </citation>
    <scope>NUCLEOTIDE SEQUENCE</scope>
    <source>
        <strain evidence="3">7048</strain>
    </source>
</reference>
<evidence type="ECO:0000313" key="2">
    <source>
        <dbReference type="EMBL" id="MBU6113152.1"/>
    </source>
</evidence>
<accession>A0AAX3W2I7</accession>
<dbReference type="EMBL" id="CP118848">
    <property type="protein sequence ID" value="WHI59394.1"/>
    <property type="molecule type" value="Genomic_DNA"/>
</dbReference>
<dbReference type="RefSeq" id="WP_064204588.1">
    <property type="nucleotide sequence ID" value="NZ_CABIVY010000009.1"/>
</dbReference>
<dbReference type="GO" id="GO:0006777">
    <property type="term" value="P:Mo-molybdopterin cofactor biosynthetic process"/>
    <property type="evidence" value="ECO:0007669"/>
    <property type="project" value="InterPro"/>
</dbReference>
<dbReference type="SUPFAM" id="SSF52540">
    <property type="entry name" value="P-loop containing nucleoside triphosphate hydrolases"/>
    <property type="match status" value="1"/>
</dbReference>
<evidence type="ECO:0000313" key="4">
    <source>
        <dbReference type="Proteomes" id="UP000770161"/>
    </source>
</evidence>
<evidence type="ECO:0000313" key="5">
    <source>
        <dbReference type="Proteomes" id="UP001223261"/>
    </source>
</evidence>
<dbReference type="Gene3D" id="3.40.50.300">
    <property type="entry name" value="P-loop containing nucleotide triphosphate hydrolases"/>
    <property type="match status" value="1"/>
</dbReference>
<evidence type="ECO:0000259" key="1">
    <source>
        <dbReference type="Pfam" id="PF03205"/>
    </source>
</evidence>
<name>A0AAX3W2I7_MAMLE</name>
<dbReference type="InterPro" id="IPR052539">
    <property type="entry name" value="MGD_biosynthesis_adapter"/>
</dbReference>
<dbReference type="Pfam" id="PF03205">
    <property type="entry name" value="MobB"/>
    <property type="match status" value="1"/>
</dbReference>
<keyword evidence="4" id="KW-1185">Reference proteome</keyword>
<dbReference type="PANTHER" id="PTHR40072:SF1">
    <property type="entry name" value="MOLYBDOPTERIN-GUANINE DINUCLEOTIDE BIOSYNTHESIS ADAPTER PROTEIN"/>
    <property type="match status" value="1"/>
</dbReference>
<dbReference type="Proteomes" id="UP000770161">
    <property type="component" value="Unassembled WGS sequence"/>
</dbReference>
<dbReference type="EMBL" id="JAHLZN010000004">
    <property type="protein sequence ID" value="MBU6113152.1"/>
    <property type="molecule type" value="Genomic_DNA"/>
</dbReference>
<sequence length="154" mass="17834">MKIMQIVGYKNSGKTTLINELIKICQEYQLSVSTIKHHGHGTQDISLNHKEVDSLSFINNGAEESIVLGHELIERVTKVHRSLTEIINKDLSIQPDILLIEGFKSEDYPKVVLGENTDNLNDKLSNVVYNFNAYNQDERKLFLDWFKKWLFQKE</sequence>
<evidence type="ECO:0000313" key="3">
    <source>
        <dbReference type="EMBL" id="WHI59394.1"/>
    </source>
</evidence>
<protein>
    <submittedName>
        <fullName evidence="3">Molybdopterin-guanine dinucleotide biosynthesis protein B</fullName>
    </submittedName>
</protein>
<organism evidence="3 5">
    <name type="scientific">Mammaliicoccus lentus</name>
    <name type="common">Staphylococcus lentus</name>
    <dbReference type="NCBI Taxonomy" id="42858"/>
    <lineage>
        <taxon>Bacteria</taxon>
        <taxon>Bacillati</taxon>
        <taxon>Bacillota</taxon>
        <taxon>Bacilli</taxon>
        <taxon>Bacillales</taxon>
        <taxon>Staphylococcaceae</taxon>
        <taxon>Mammaliicoccus</taxon>
    </lineage>
</organism>
<dbReference type="GO" id="GO:0005525">
    <property type="term" value="F:GTP binding"/>
    <property type="evidence" value="ECO:0007669"/>
    <property type="project" value="InterPro"/>
</dbReference>
<dbReference type="Proteomes" id="UP001223261">
    <property type="component" value="Chromosome"/>
</dbReference>
<dbReference type="NCBIfam" id="TIGR00176">
    <property type="entry name" value="mobB"/>
    <property type="match status" value="1"/>
</dbReference>
<dbReference type="InterPro" id="IPR027417">
    <property type="entry name" value="P-loop_NTPase"/>
</dbReference>
<dbReference type="InterPro" id="IPR004435">
    <property type="entry name" value="MobB_dom"/>
</dbReference>